<dbReference type="FunFam" id="1.20.1720.10:FF:000004">
    <property type="entry name" value="EmrB/QacA family drug resistance transporter"/>
    <property type="match status" value="1"/>
</dbReference>
<feature type="domain" description="Major facilitator superfamily (MFS) profile" evidence="8">
    <location>
        <begin position="16"/>
        <end position="486"/>
    </location>
</feature>
<dbReference type="GO" id="GO:0005886">
    <property type="term" value="C:plasma membrane"/>
    <property type="evidence" value="ECO:0007669"/>
    <property type="project" value="UniProtKB-SubCell"/>
</dbReference>
<keyword evidence="3" id="KW-1003">Cell membrane</keyword>
<feature type="transmembrane region" description="Helical" evidence="7">
    <location>
        <begin position="307"/>
        <end position="329"/>
    </location>
</feature>
<feature type="transmembrane region" description="Helical" evidence="7">
    <location>
        <begin position="84"/>
        <end position="108"/>
    </location>
</feature>
<dbReference type="Gene3D" id="1.20.1250.20">
    <property type="entry name" value="MFS general substrate transporter like domains"/>
    <property type="match status" value="1"/>
</dbReference>
<dbReference type="PRINTS" id="PR01035">
    <property type="entry name" value="TCRTETA"/>
</dbReference>
<comment type="subcellular location">
    <subcellularLocation>
        <location evidence="1">Cell membrane</location>
        <topology evidence="1">Multi-pass membrane protein</topology>
    </subcellularLocation>
</comment>
<feature type="transmembrane region" description="Helical" evidence="7">
    <location>
        <begin position="270"/>
        <end position="295"/>
    </location>
</feature>
<dbReference type="Gene3D" id="1.20.1720.10">
    <property type="entry name" value="Multidrug resistance protein D"/>
    <property type="match status" value="1"/>
</dbReference>
<reference evidence="9" key="1">
    <citation type="submission" date="2021-02" db="EMBL/GenBank/DDBJ databases">
        <title>Genome sequence of Rhodospirillales sp. strain TMPK1 isolated from soil.</title>
        <authorList>
            <person name="Nakai R."/>
            <person name="Kusada H."/>
            <person name="Tamaki H."/>
        </authorList>
    </citation>
    <scope>NUCLEOTIDE SEQUENCE</scope>
    <source>
        <strain evidence="9">TMPK1</strain>
    </source>
</reference>
<feature type="transmembrane region" description="Helical" evidence="7">
    <location>
        <begin position="201"/>
        <end position="221"/>
    </location>
</feature>
<evidence type="ECO:0000256" key="1">
    <source>
        <dbReference type="ARBA" id="ARBA00004651"/>
    </source>
</evidence>
<sequence length="497" mass="52017">MSPPLHSFTPREVRTVVFGAVLGMFLASLDATIVATALPQIGRETNALDHVGWIVTAYLITSTAASPIYGRLSDLYGRRTMLQTAILIFVAASILCALADSFVTLALARALQGVGGGGLIAMAHATIADVVAPRDRGRYQGIISGAFAASNVLGPILGGVLTQRAGWPWIFWINLPLGLICVVVARAALKRLHTPRVERRVDWLGALLLILATTATLLVASTGGRDFAWRSFEMGLLALFAVALWGAFVQRQRVAADPILPPRMFKIAPYRVTIASTALATMSLTGLTVLLPLYLQLARGLDPEAAGFSLIPATLGSVSGSLVAGWWISRTGRYKFFPMLGFALGAVGAALLAWRAPDLTQASLLPILGALGLGIGFTFPTTMVIVQNAVERRDLGSATASVSFFRSLGGATGVALLYAVFSVAFGTGADGESGLVLLDRAASSGAALAVATRADALDGFRAAFACAGLIAVIGFVLALFLEEMPLKRGDAPLPSVE</sequence>
<keyword evidence="2" id="KW-0813">Transport</keyword>
<feature type="transmembrane region" description="Helical" evidence="7">
    <location>
        <begin position="139"/>
        <end position="157"/>
    </location>
</feature>
<dbReference type="RefSeq" id="WP_420241431.1">
    <property type="nucleotide sequence ID" value="NZ_BOPV01000001.1"/>
</dbReference>
<evidence type="ECO:0000256" key="2">
    <source>
        <dbReference type="ARBA" id="ARBA00022448"/>
    </source>
</evidence>
<dbReference type="InterPro" id="IPR020846">
    <property type="entry name" value="MFS_dom"/>
</dbReference>
<keyword evidence="6 7" id="KW-0472">Membrane</keyword>
<evidence type="ECO:0000256" key="4">
    <source>
        <dbReference type="ARBA" id="ARBA00022692"/>
    </source>
</evidence>
<dbReference type="InterPro" id="IPR036259">
    <property type="entry name" value="MFS_trans_sf"/>
</dbReference>
<feature type="transmembrane region" description="Helical" evidence="7">
    <location>
        <begin position="114"/>
        <end position="132"/>
    </location>
</feature>
<keyword evidence="10" id="KW-1185">Reference proteome</keyword>
<dbReference type="GO" id="GO:0022857">
    <property type="term" value="F:transmembrane transporter activity"/>
    <property type="evidence" value="ECO:0007669"/>
    <property type="project" value="InterPro"/>
</dbReference>
<evidence type="ECO:0000256" key="5">
    <source>
        <dbReference type="ARBA" id="ARBA00022989"/>
    </source>
</evidence>
<dbReference type="AlphaFoldDB" id="A0A8S8X634"/>
<feature type="transmembrane region" description="Helical" evidence="7">
    <location>
        <begin position="336"/>
        <end position="356"/>
    </location>
</feature>
<dbReference type="InterPro" id="IPR011701">
    <property type="entry name" value="MFS"/>
</dbReference>
<dbReference type="Pfam" id="PF07690">
    <property type="entry name" value="MFS_1"/>
    <property type="match status" value="1"/>
</dbReference>
<evidence type="ECO:0000313" key="10">
    <source>
        <dbReference type="Proteomes" id="UP000681075"/>
    </source>
</evidence>
<accession>A0A8S8X634</accession>
<gene>
    <name evidence="9" type="ORF">TMPK1_06550</name>
</gene>
<feature type="transmembrane region" description="Helical" evidence="7">
    <location>
        <begin position="407"/>
        <end position="429"/>
    </location>
</feature>
<evidence type="ECO:0000259" key="8">
    <source>
        <dbReference type="PROSITE" id="PS50850"/>
    </source>
</evidence>
<keyword evidence="4 7" id="KW-0812">Transmembrane</keyword>
<comment type="caution">
    <text evidence="9">The sequence shown here is derived from an EMBL/GenBank/DDBJ whole genome shotgun (WGS) entry which is preliminary data.</text>
</comment>
<dbReference type="EMBL" id="BOPV01000001">
    <property type="protein sequence ID" value="GIL38418.1"/>
    <property type="molecule type" value="Genomic_DNA"/>
</dbReference>
<dbReference type="Proteomes" id="UP000681075">
    <property type="component" value="Unassembled WGS sequence"/>
</dbReference>
<organism evidence="9 10">
    <name type="scientific">Roseiterribacter gracilis</name>
    <dbReference type="NCBI Taxonomy" id="2812848"/>
    <lineage>
        <taxon>Bacteria</taxon>
        <taxon>Pseudomonadati</taxon>
        <taxon>Pseudomonadota</taxon>
        <taxon>Alphaproteobacteria</taxon>
        <taxon>Rhodospirillales</taxon>
        <taxon>Roseiterribacteraceae</taxon>
        <taxon>Roseiterribacter</taxon>
    </lineage>
</organism>
<feature type="transmembrane region" description="Helical" evidence="7">
    <location>
        <begin position="50"/>
        <end position="72"/>
    </location>
</feature>
<keyword evidence="5 7" id="KW-1133">Transmembrane helix</keyword>
<feature type="transmembrane region" description="Helical" evidence="7">
    <location>
        <begin position="16"/>
        <end position="38"/>
    </location>
</feature>
<feature type="transmembrane region" description="Helical" evidence="7">
    <location>
        <begin position="169"/>
        <end position="189"/>
    </location>
</feature>
<evidence type="ECO:0000313" key="9">
    <source>
        <dbReference type="EMBL" id="GIL38418.1"/>
    </source>
</evidence>
<dbReference type="PANTHER" id="PTHR23501:SF197">
    <property type="entry name" value="COMD"/>
    <property type="match status" value="1"/>
</dbReference>
<evidence type="ECO:0000256" key="6">
    <source>
        <dbReference type="ARBA" id="ARBA00023136"/>
    </source>
</evidence>
<dbReference type="SUPFAM" id="SSF103473">
    <property type="entry name" value="MFS general substrate transporter"/>
    <property type="match status" value="1"/>
</dbReference>
<dbReference type="InterPro" id="IPR001958">
    <property type="entry name" value="Tet-R_TetA/multi-R_MdtG-like"/>
</dbReference>
<dbReference type="PROSITE" id="PS50850">
    <property type="entry name" value="MFS"/>
    <property type="match status" value="1"/>
</dbReference>
<feature type="transmembrane region" description="Helical" evidence="7">
    <location>
        <begin position="362"/>
        <end position="386"/>
    </location>
</feature>
<evidence type="ECO:0000256" key="7">
    <source>
        <dbReference type="SAM" id="Phobius"/>
    </source>
</evidence>
<feature type="transmembrane region" description="Helical" evidence="7">
    <location>
        <begin position="227"/>
        <end position="249"/>
    </location>
</feature>
<feature type="transmembrane region" description="Helical" evidence="7">
    <location>
        <begin position="462"/>
        <end position="481"/>
    </location>
</feature>
<proteinExistence type="predicted"/>
<protein>
    <recommendedName>
        <fullName evidence="8">Major facilitator superfamily (MFS) profile domain-containing protein</fullName>
    </recommendedName>
</protein>
<name>A0A8S8X634_9PROT</name>
<dbReference type="CDD" id="cd17502">
    <property type="entry name" value="MFS_Azr1_MDR_like"/>
    <property type="match status" value="1"/>
</dbReference>
<dbReference type="PANTHER" id="PTHR23501">
    <property type="entry name" value="MAJOR FACILITATOR SUPERFAMILY"/>
    <property type="match status" value="1"/>
</dbReference>
<evidence type="ECO:0000256" key="3">
    <source>
        <dbReference type="ARBA" id="ARBA00022475"/>
    </source>
</evidence>